<dbReference type="EMBL" id="SHKL01000001">
    <property type="protein sequence ID" value="RZT88241.1"/>
    <property type="molecule type" value="Genomic_DNA"/>
</dbReference>
<accession>A0A4Q7V439</accession>
<comment type="caution">
    <text evidence="3">The sequence shown here is derived from an EMBL/GenBank/DDBJ whole genome shotgun (WGS) entry which is preliminary data.</text>
</comment>
<feature type="chain" id="PRO_5020998387" evidence="1">
    <location>
        <begin position="43"/>
        <end position="224"/>
    </location>
</feature>
<reference evidence="3 4" key="1">
    <citation type="submission" date="2019-02" db="EMBL/GenBank/DDBJ databases">
        <title>Sequencing the genomes of 1000 actinobacteria strains.</title>
        <authorList>
            <person name="Klenk H.-P."/>
        </authorList>
    </citation>
    <scope>NUCLEOTIDE SEQUENCE [LARGE SCALE GENOMIC DNA]</scope>
    <source>
        <strain evidence="3 4">DSM 45779</strain>
    </source>
</reference>
<name>A0A4Q7V439_PSEST</name>
<protein>
    <submittedName>
        <fullName evidence="3">Excalibur calcium-binding domain-containing protein</fullName>
    </submittedName>
</protein>
<dbReference type="SUPFAM" id="SSF50199">
    <property type="entry name" value="Staphylococcal nuclease"/>
    <property type="match status" value="1"/>
</dbReference>
<dbReference type="InterPro" id="IPR035437">
    <property type="entry name" value="SNase_OB-fold_sf"/>
</dbReference>
<sequence length="224" mass="23329">MSGRHRRRRRRWVPAACAAAIAVLLAAAVYSVVTLSSTSTVAAPGDAGEPGVFDRTATVSGVVDGDSFTIDGGGVVRVLAADSCEMRTDAGPAGRADAERVLLGATVSLRREPAAVNDADRDGRLLRYVEVPGLGDLGSFMVQRPHTGAYRGVNDASPEYLDGLRALDRDGRRCIANLPGPEEKPQVDYPDCAAAAAAGQGAIYVGDPGYSRRLDGDDDGVACE</sequence>
<evidence type="ECO:0000256" key="1">
    <source>
        <dbReference type="SAM" id="SignalP"/>
    </source>
</evidence>
<dbReference type="SMART" id="SM00894">
    <property type="entry name" value="Excalibur"/>
    <property type="match status" value="1"/>
</dbReference>
<keyword evidence="1" id="KW-0732">Signal</keyword>
<gene>
    <name evidence="3" type="ORF">EV383_5180</name>
</gene>
<feature type="signal peptide" evidence="1">
    <location>
        <begin position="1"/>
        <end position="42"/>
    </location>
</feature>
<dbReference type="RefSeq" id="WP_242623309.1">
    <property type="nucleotide sequence ID" value="NZ_SHKL01000001.1"/>
</dbReference>
<organism evidence="3 4">
    <name type="scientific">Pseudonocardia sediminis</name>
    <dbReference type="NCBI Taxonomy" id="1397368"/>
    <lineage>
        <taxon>Bacteria</taxon>
        <taxon>Bacillati</taxon>
        <taxon>Actinomycetota</taxon>
        <taxon>Actinomycetes</taxon>
        <taxon>Pseudonocardiales</taxon>
        <taxon>Pseudonocardiaceae</taxon>
        <taxon>Pseudonocardia</taxon>
    </lineage>
</organism>
<evidence type="ECO:0000313" key="3">
    <source>
        <dbReference type="EMBL" id="RZT88241.1"/>
    </source>
</evidence>
<dbReference type="InterPro" id="IPR008613">
    <property type="entry name" value="Excalibur_Ca-bd_domain"/>
</dbReference>
<dbReference type="Proteomes" id="UP000291591">
    <property type="component" value="Unassembled WGS sequence"/>
</dbReference>
<dbReference type="Pfam" id="PF05901">
    <property type="entry name" value="Excalibur"/>
    <property type="match status" value="1"/>
</dbReference>
<proteinExistence type="predicted"/>
<feature type="domain" description="Excalibur calcium-binding" evidence="2">
    <location>
        <begin position="188"/>
        <end position="224"/>
    </location>
</feature>
<keyword evidence="4" id="KW-1185">Reference proteome</keyword>
<evidence type="ECO:0000313" key="4">
    <source>
        <dbReference type="Proteomes" id="UP000291591"/>
    </source>
</evidence>
<dbReference type="Gene3D" id="2.40.50.90">
    <property type="match status" value="1"/>
</dbReference>
<evidence type="ECO:0000259" key="2">
    <source>
        <dbReference type="SMART" id="SM00894"/>
    </source>
</evidence>
<dbReference type="AlphaFoldDB" id="A0A4Q7V439"/>